<dbReference type="Pfam" id="PF11919">
    <property type="entry name" value="PSME4_C"/>
    <property type="match status" value="1"/>
</dbReference>
<feature type="domain" description="Proteasome activator Blm10 middle HEAT repeats region" evidence="11">
    <location>
        <begin position="439"/>
        <end position="987"/>
    </location>
</feature>
<dbReference type="Pfam" id="PF23096">
    <property type="entry name" value="HEAT_PSME4"/>
    <property type="match status" value="1"/>
</dbReference>
<feature type="region of interest" description="Disordered" evidence="9">
    <location>
        <begin position="1"/>
        <end position="22"/>
    </location>
</feature>
<dbReference type="eggNOG" id="KOG1851">
    <property type="taxonomic scope" value="Eukaryota"/>
</dbReference>
<evidence type="ECO:0000313" key="14">
    <source>
        <dbReference type="Proteomes" id="UP000030671"/>
    </source>
</evidence>
<evidence type="ECO:0000256" key="7">
    <source>
        <dbReference type="ARBA" id="ARBA00023204"/>
    </source>
</evidence>
<comment type="subcellular location">
    <subcellularLocation>
        <location evidence="2">Cytoplasm</location>
    </subcellularLocation>
    <subcellularLocation>
        <location evidence="1">Nucleus speckle</location>
    </subcellularLocation>
</comment>
<dbReference type="RefSeq" id="XP_009541437.1">
    <property type="nucleotide sequence ID" value="XM_009543142.1"/>
</dbReference>
<evidence type="ECO:0000256" key="3">
    <source>
        <dbReference type="ARBA" id="ARBA00005739"/>
    </source>
</evidence>
<dbReference type="PANTHER" id="PTHR32170:SF3">
    <property type="entry name" value="PROTEASOME ACTIVATOR COMPLEX SUBUNIT 4"/>
    <property type="match status" value="1"/>
</dbReference>
<comment type="similarity">
    <text evidence="3">Belongs to the BLM10 family.</text>
</comment>
<dbReference type="Gene3D" id="1.25.10.10">
    <property type="entry name" value="Leucine-rich Repeat Variant"/>
    <property type="match status" value="1"/>
</dbReference>
<keyword evidence="6" id="KW-0227">DNA damage</keyword>
<evidence type="ECO:0000256" key="5">
    <source>
        <dbReference type="ARBA" id="ARBA00022737"/>
    </source>
</evidence>
<evidence type="ECO:0000259" key="10">
    <source>
        <dbReference type="Pfam" id="PF11919"/>
    </source>
</evidence>
<reference evidence="13 14" key="1">
    <citation type="journal article" date="2012" name="New Phytol.">
        <title>Insight into trade-off between wood decay and parasitism from the genome of a fungal forest pathogen.</title>
        <authorList>
            <person name="Olson A."/>
            <person name="Aerts A."/>
            <person name="Asiegbu F."/>
            <person name="Belbahri L."/>
            <person name="Bouzid O."/>
            <person name="Broberg A."/>
            <person name="Canback B."/>
            <person name="Coutinho P.M."/>
            <person name="Cullen D."/>
            <person name="Dalman K."/>
            <person name="Deflorio G."/>
            <person name="van Diepen L.T."/>
            <person name="Dunand C."/>
            <person name="Duplessis S."/>
            <person name="Durling M."/>
            <person name="Gonthier P."/>
            <person name="Grimwood J."/>
            <person name="Fossdal C.G."/>
            <person name="Hansson D."/>
            <person name="Henrissat B."/>
            <person name="Hietala A."/>
            <person name="Himmelstrand K."/>
            <person name="Hoffmeister D."/>
            <person name="Hogberg N."/>
            <person name="James T.Y."/>
            <person name="Karlsson M."/>
            <person name="Kohler A."/>
            <person name="Kues U."/>
            <person name="Lee Y.H."/>
            <person name="Lin Y.C."/>
            <person name="Lind M."/>
            <person name="Lindquist E."/>
            <person name="Lombard V."/>
            <person name="Lucas S."/>
            <person name="Lunden K."/>
            <person name="Morin E."/>
            <person name="Murat C."/>
            <person name="Park J."/>
            <person name="Raffaello T."/>
            <person name="Rouze P."/>
            <person name="Salamov A."/>
            <person name="Schmutz J."/>
            <person name="Solheim H."/>
            <person name="Stahlberg J."/>
            <person name="Velez H."/>
            <person name="de Vries R.P."/>
            <person name="Wiebenga A."/>
            <person name="Woodward S."/>
            <person name="Yakovlev I."/>
            <person name="Garbelotto M."/>
            <person name="Martin F."/>
            <person name="Grigoriev I.V."/>
            <person name="Stenlid J."/>
        </authorList>
    </citation>
    <scope>NUCLEOTIDE SEQUENCE [LARGE SCALE GENOMIC DNA]</scope>
    <source>
        <strain evidence="13 14">TC 32-1</strain>
    </source>
</reference>
<evidence type="ECO:0000256" key="9">
    <source>
        <dbReference type="SAM" id="MobiDB-lite"/>
    </source>
</evidence>
<dbReference type="GO" id="GO:0010499">
    <property type="term" value="P:proteasomal ubiquitin-independent protein catabolic process"/>
    <property type="evidence" value="ECO:0007669"/>
    <property type="project" value="TreeGrafter"/>
</dbReference>
<dbReference type="OrthoDB" id="17907at2759"/>
<dbReference type="GO" id="GO:0005829">
    <property type="term" value="C:cytosol"/>
    <property type="evidence" value="ECO:0007669"/>
    <property type="project" value="TreeGrafter"/>
</dbReference>
<accession>W4KQ66</accession>
<dbReference type="InterPro" id="IPR035309">
    <property type="entry name" value="PSME4"/>
</dbReference>
<dbReference type="HOGENOM" id="CLU_000772_3_0_1"/>
<evidence type="ECO:0000259" key="11">
    <source>
        <dbReference type="Pfam" id="PF16507"/>
    </source>
</evidence>
<evidence type="ECO:0000256" key="4">
    <source>
        <dbReference type="ARBA" id="ARBA00022490"/>
    </source>
</evidence>
<organism evidence="13 14">
    <name type="scientific">Heterobasidion irregulare (strain TC 32-1)</name>
    <dbReference type="NCBI Taxonomy" id="747525"/>
    <lineage>
        <taxon>Eukaryota</taxon>
        <taxon>Fungi</taxon>
        <taxon>Dikarya</taxon>
        <taxon>Basidiomycota</taxon>
        <taxon>Agaricomycotina</taxon>
        <taxon>Agaricomycetes</taxon>
        <taxon>Russulales</taxon>
        <taxon>Bondarzewiaceae</taxon>
        <taxon>Heterobasidion</taxon>
        <taxon>Heterobasidion annosum species complex</taxon>
    </lineage>
</organism>
<evidence type="ECO:0000256" key="6">
    <source>
        <dbReference type="ARBA" id="ARBA00022763"/>
    </source>
</evidence>
<sequence length="2016" mass="229740">MTFPDVSVLTLDDPGPSGVSHSLQDDFDHTTDPYLLKIKSYAKALPYSIESNSKMQDMLNFICMRIVQCVEAKDYDPGFLQWDSMLTYWSYLKYPIPKEKRIMLVLLYFNLSTTPGMPLHVVATCSDALDVLTRSKKKLSIEDLRLPWRPLFDILVHDLFLTRRQFEVSQTSYYAGFIAATVRKFFHPAAIDEMLATFVPMINGTDLNSLLVSQYYMLTFLPQSHPQSYLPMLFRLWESVNSYMYDERMLQFLARITEIHLDTSISDPAKIQETPDDALSEGEARPNWPQDDIKRGGLWTGLIKDVGIFTEYDWHFIMCKCLASMEIPLADSGSLTTGPSADNQAGFEIGRLPKPTWRIISLARIIVYSMSPDGLPHAPSNAPTPFMTPLASGMNTPGIGTPRSMMNGNVGDYLSVHLGKVPLPSYKTYVGGSKALDSLVKLIASTESFFHPSNSGAWTADLSAFIKYVAYEFNKRWHEEQKPECKTPVHRRLTGEMKRELVKCFRTVALLAMFSEDSMTVTNISSCLKWMSLMEPDLILYPILERAVPSLEALVETQRTIAVIKALGAVAPALVSREVHYPGAKHLISILQLLLPGIDLVSPCSQLCTTTFLIEISQYVKFGDLTSVGNTLSADMDSRMPTSSEVFHGINGIPTISAERLTDGQMNGSSALTMEEEDAVLRETTGEFPDWVASFIRRVIVLFDNLPEEAGGETETQLVDAVTNACSQICIHLSDPLFDLVLNMIFDYASTNVRPNAVRAVHQLVECVANANPAKALAKFLPFCVKNLYFELDNGASSVRTTSTFSTPLPSDATFHWNLAILRGTMFNDGKAVLKYKDELLPLLRRLRDKTFAKRGFSWSGKLLSSLLLTLTHTYPLEDKFVNPDEWNSNKFRYNHHLHWGKLYKAEDVTWHVPDDAEIGFALDVFKEIIEPSLTKLEGFLDPGKFLKHLHAQQLLIASLDRGRITLKGHRSCLSFVRNAFSGTPTLVKEAISKEDAQHALATTDLLNEIPEMIASIDPLNAGFALSDPEDPRLQYYRNLRIRFGKFMHAASVSLRQQGEENTVDAVYLLIQSIRTFMLDYGDSKDSYYMQLDRYASELNYARQYAGQKAWPRAVFVRRARLYHAARLRWNSIERRRGPVEDDLIDDVVEWSMWQYATGVSSQSLLEALCGTYDGIRRRCLPRIYEAMEPGTDDDRMKGALWTLNMNAFVKYAIAEPTLAADLAQKIFGCQSNEKSSIQDCVSAVCENAINSFVEPCYFVFDIEHPPLKRQVEAFKTVLLSRKDQDLVVSRCKEERIQRIHLHNKGIRQTTSVILDVARSPSTHWRYAIFAVRCLRTLIRRDAPMSGSHLRYFLDKTHDDHPSLRYYAQRAVMKSLRYIKLRTFARGPMDLVFEKNNNLLKRKVSIVNPTHEFTAEFLEAFKQPFDLDLNPEVMFVERVDSGWVVWGSTLSGYSAPHISNPILKPWEAESEDAIAAVREVAKDATYWKSLSIHFTAETHAESVTSDNISSVKSIVQTLEDESFEALQTLIEELISNTDQNKQRGAAELLAGLLNGAKHWPLISQRRLWHWAMPLIKNTMSTKIKTDTLPIWTSFLEYMFYHRDPRRYQALVDYIIEEFHLTDYNGESSLNAVKSLSFYRAFYEEESWKFSAWADEAIDRVWPEISSEHDEVRAYVSELIGFVDKVKWQPKNSDPSAEAFVRECRTTSVDLDIMGIRASYHQERIAELVKRFPQWREERLPGARAFQSTYDKVGLTICRWLFQTVHDINAVSVFDYILPLVPELTRFTEVNDNEELVSRARLLLVRMCGVTPPRPLIDPILDAIFNVIQNSPSWKVRLQALPLVQVFYFRQVPLISDKKITEILEVLCKCLDDEVVEVREMAATTLSGVLRLSPRRSLLKLKERFVRLLKRSDLPSRQSPVYNVAVRQRHAAILGICALVDSYPYTVERWMPELLTSVLAEHTYDPIPISTTVRKCASNFKKTHQDTWHEDSKRFSEDQLTALSTLLTGSSYWERWE</sequence>
<protein>
    <recommendedName>
        <fullName evidence="15">ARM repeat-containing protein</fullName>
    </recommendedName>
</protein>
<keyword evidence="8" id="KW-0539">Nucleus</keyword>
<dbReference type="KEGG" id="hir:HETIRDRAFT_378614"/>
<feature type="domain" description="Proteasome activator complex subunit 4 C-terminal" evidence="10">
    <location>
        <begin position="1926"/>
        <end position="2012"/>
    </location>
</feature>
<dbReference type="InterPro" id="IPR021843">
    <property type="entry name" value="PSME4_C"/>
</dbReference>
<name>W4KQ66_HETIT</name>
<dbReference type="STRING" id="747525.W4KQ66"/>
<dbReference type="Proteomes" id="UP000030671">
    <property type="component" value="Unassembled WGS sequence"/>
</dbReference>
<dbReference type="InterPro" id="IPR016024">
    <property type="entry name" value="ARM-type_fold"/>
</dbReference>
<dbReference type="PANTHER" id="PTHR32170">
    <property type="entry name" value="PROTEASOME ACTIVATOR COMPLEX SUBUNIT 4"/>
    <property type="match status" value="1"/>
</dbReference>
<proteinExistence type="inferred from homology"/>
<evidence type="ECO:0000259" key="12">
    <source>
        <dbReference type="Pfam" id="PF23096"/>
    </source>
</evidence>
<dbReference type="GeneID" id="20671931"/>
<evidence type="ECO:0000313" key="13">
    <source>
        <dbReference type="EMBL" id="ETW87545.1"/>
    </source>
</evidence>
<dbReference type="EMBL" id="KI925454">
    <property type="protein sequence ID" value="ETW87545.1"/>
    <property type="molecule type" value="Genomic_DNA"/>
</dbReference>
<dbReference type="GO" id="GO:0006281">
    <property type="term" value="P:DNA repair"/>
    <property type="evidence" value="ECO:0007669"/>
    <property type="project" value="UniProtKB-KW"/>
</dbReference>
<dbReference type="Pfam" id="PF16507">
    <property type="entry name" value="HEAT_PSME4_mid"/>
    <property type="match status" value="1"/>
</dbReference>
<dbReference type="InterPro" id="IPR055455">
    <property type="entry name" value="HEAT_PSME4"/>
</dbReference>
<evidence type="ECO:0000256" key="2">
    <source>
        <dbReference type="ARBA" id="ARBA00004496"/>
    </source>
</evidence>
<keyword evidence="14" id="KW-1185">Reference proteome</keyword>
<dbReference type="GO" id="GO:0016607">
    <property type="term" value="C:nuclear speck"/>
    <property type="evidence" value="ECO:0007669"/>
    <property type="project" value="UniProtKB-SubCell"/>
</dbReference>
<dbReference type="GO" id="GO:0070628">
    <property type="term" value="F:proteasome binding"/>
    <property type="evidence" value="ECO:0007669"/>
    <property type="project" value="InterPro"/>
</dbReference>
<evidence type="ECO:0008006" key="15">
    <source>
        <dbReference type="Google" id="ProtNLM"/>
    </source>
</evidence>
<keyword evidence="7" id="KW-0234">DNA repair</keyword>
<dbReference type="SUPFAM" id="SSF48371">
    <property type="entry name" value="ARM repeat"/>
    <property type="match status" value="2"/>
</dbReference>
<evidence type="ECO:0000256" key="8">
    <source>
        <dbReference type="ARBA" id="ARBA00023242"/>
    </source>
</evidence>
<dbReference type="GO" id="GO:0016504">
    <property type="term" value="F:peptidase activator activity"/>
    <property type="evidence" value="ECO:0007669"/>
    <property type="project" value="InterPro"/>
</dbReference>
<dbReference type="InterPro" id="IPR011989">
    <property type="entry name" value="ARM-like"/>
</dbReference>
<dbReference type="InterPro" id="IPR032430">
    <property type="entry name" value="Blm10_mid"/>
</dbReference>
<evidence type="ECO:0000256" key="1">
    <source>
        <dbReference type="ARBA" id="ARBA00004324"/>
    </source>
</evidence>
<feature type="domain" description="Proteasome activator complex subunit 4-like HEAT repeat-like" evidence="12">
    <location>
        <begin position="1431"/>
        <end position="1623"/>
    </location>
</feature>
<dbReference type="InParanoid" id="W4KQ66"/>
<keyword evidence="4" id="KW-0963">Cytoplasm</keyword>
<keyword evidence="5" id="KW-0677">Repeat</keyword>
<gene>
    <name evidence="13" type="ORF">HETIRDRAFT_378614</name>
</gene>